<dbReference type="SMART" id="SM00148">
    <property type="entry name" value="PLCXc"/>
    <property type="match status" value="1"/>
</dbReference>
<dbReference type="Pfam" id="PF00388">
    <property type="entry name" value="PI-PLC-X"/>
    <property type="match status" value="1"/>
</dbReference>
<name>A0A2K6WKG1_ONCVO</name>
<keyword evidence="2" id="KW-0378">Hydrolase</keyword>
<reference evidence="6" key="1">
    <citation type="submission" date="2013-10" db="EMBL/GenBank/DDBJ databases">
        <title>Genome sequencing of Onchocerca volvulus.</title>
        <authorList>
            <person name="Cotton J."/>
            <person name="Tsai J."/>
            <person name="Stanley E."/>
            <person name="Tracey A."/>
            <person name="Holroyd N."/>
            <person name="Lustigman S."/>
            <person name="Berriman M."/>
        </authorList>
    </citation>
    <scope>NUCLEOTIDE SEQUENCE</scope>
</reference>
<evidence type="ECO:0000259" key="4">
    <source>
        <dbReference type="PROSITE" id="PS50008"/>
    </source>
</evidence>
<dbReference type="AlphaFoldDB" id="A0A2K6WKG1"/>
<dbReference type="SUPFAM" id="SSF51695">
    <property type="entry name" value="PLC-like phosphodiesterases"/>
    <property type="match status" value="1"/>
</dbReference>
<dbReference type="EMBL" id="CMVM020000258">
    <property type="status" value="NOT_ANNOTATED_CDS"/>
    <property type="molecule type" value="Genomic_DNA"/>
</dbReference>
<dbReference type="Proteomes" id="UP000024404">
    <property type="component" value="Unassembled WGS sequence"/>
</dbReference>
<evidence type="ECO:0000256" key="2">
    <source>
        <dbReference type="RuleBase" id="RU361133"/>
    </source>
</evidence>
<dbReference type="Gene3D" id="2.60.40.150">
    <property type="entry name" value="C2 domain"/>
    <property type="match status" value="1"/>
</dbReference>
<dbReference type="InterPro" id="IPR011993">
    <property type="entry name" value="PH-like_dom_sf"/>
</dbReference>
<dbReference type="SMART" id="SM00149">
    <property type="entry name" value="PLCYc"/>
    <property type="match status" value="1"/>
</dbReference>
<feature type="domain" description="PI-PLC Y-box" evidence="4">
    <location>
        <begin position="469"/>
        <end position="583"/>
    </location>
</feature>
<dbReference type="CDD" id="cd00275">
    <property type="entry name" value="C2_PLC_like"/>
    <property type="match status" value="1"/>
</dbReference>
<dbReference type="SMART" id="SM00239">
    <property type="entry name" value="C2"/>
    <property type="match status" value="1"/>
</dbReference>
<evidence type="ECO:0000256" key="1">
    <source>
        <dbReference type="ARBA" id="ARBA00023224"/>
    </source>
</evidence>
<dbReference type="Gene3D" id="2.30.29.30">
    <property type="entry name" value="Pleckstrin-homology domain (PH domain)/Phosphotyrosine-binding domain (PTB)"/>
    <property type="match status" value="1"/>
</dbReference>
<evidence type="ECO:0000313" key="6">
    <source>
        <dbReference type="Proteomes" id="UP000024404"/>
    </source>
</evidence>
<keyword evidence="2" id="KW-0443">Lipid metabolism</keyword>
<dbReference type="InterPro" id="IPR000909">
    <property type="entry name" value="PLipase_C_PInositol-sp_X_dom"/>
</dbReference>
<dbReference type="EnsemblMetazoa" id="OVOC9265.2">
    <property type="protein sequence ID" value="OVOC9265.2"/>
    <property type="gene ID" value="WBGene00246074"/>
</dbReference>
<dbReference type="GO" id="GO:0035556">
    <property type="term" value="P:intracellular signal transduction"/>
    <property type="evidence" value="ECO:0007669"/>
    <property type="project" value="InterPro"/>
</dbReference>
<dbReference type="Pfam" id="PF00168">
    <property type="entry name" value="C2"/>
    <property type="match status" value="1"/>
</dbReference>
<evidence type="ECO:0000259" key="3">
    <source>
        <dbReference type="PROSITE" id="PS50004"/>
    </source>
</evidence>
<dbReference type="InterPro" id="IPR035892">
    <property type="entry name" value="C2_domain_sf"/>
</dbReference>
<dbReference type="OMA" id="RMVAMHA"/>
<dbReference type="CDD" id="cd08558">
    <property type="entry name" value="PI-PLCc_eukaryota"/>
    <property type="match status" value="1"/>
</dbReference>
<dbReference type="SUPFAM" id="SSF49562">
    <property type="entry name" value="C2 domain (Calcium/lipid-binding domain, CaLB)"/>
    <property type="match status" value="1"/>
</dbReference>
<dbReference type="PRINTS" id="PR00390">
    <property type="entry name" value="PHPHLIPASEC"/>
</dbReference>
<feature type="domain" description="C2" evidence="3">
    <location>
        <begin position="579"/>
        <end position="706"/>
    </location>
</feature>
<dbReference type="InterPro" id="IPR001711">
    <property type="entry name" value="PLipase_C_Pinositol-sp_Y"/>
</dbReference>
<protein>
    <recommendedName>
        <fullName evidence="2">Phosphoinositide phospholipase C</fullName>
        <ecNumber evidence="2">3.1.4.11</ecNumber>
    </recommendedName>
</protein>
<organism evidence="5 6">
    <name type="scientific">Onchocerca volvulus</name>
    <dbReference type="NCBI Taxonomy" id="6282"/>
    <lineage>
        <taxon>Eukaryota</taxon>
        <taxon>Metazoa</taxon>
        <taxon>Ecdysozoa</taxon>
        <taxon>Nematoda</taxon>
        <taxon>Chromadorea</taxon>
        <taxon>Rhabditida</taxon>
        <taxon>Spirurina</taxon>
        <taxon>Spiruromorpha</taxon>
        <taxon>Filarioidea</taxon>
        <taxon>Onchocercidae</taxon>
        <taxon>Onchocerca</taxon>
    </lineage>
</organism>
<comment type="catalytic activity">
    <reaction evidence="2">
        <text>a 1,2-diacyl-sn-glycero-3-phospho-(1D-myo-inositol-4,5-bisphosphate) + H2O = 1D-myo-inositol 1,4,5-trisphosphate + a 1,2-diacyl-sn-glycerol + H(+)</text>
        <dbReference type="Rhea" id="RHEA:33179"/>
        <dbReference type="ChEBI" id="CHEBI:15377"/>
        <dbReference type="ChEBI" id="CHEBI:15378"/>
        <dbReference type="ChEBI" id="CHEBI:17815"/>
        <dbReference type="ChEBI" id="CHEBI:58456"/>
        <dbReference type="ChEBI" id="CHEBI:203600"/>
        <dbReference type="EC" id="3.1.4.11"/>
    </reaction>
</comment>
<dbReference type="EnsemblMetazoa" id="OVOC9265.1">
    <property type="protein sequence ID" value="OVOC9265.1"/>
    <property type="gene ID" value="WBGene00246074"/>
</dbReference>
<dbReference type="PROSITE" id="PS50008">
    <property type="entry name" value="PIPLC_Y_DOMAIN"/>
    <property type="match status" value="1"/>
</dbReference>
<dbReference type="GO" id="GO:0004435">
    <property type="term" value="F:phosphatidylinositol-4,5-bisphosphate phospholipase C activity"/>
    <property type="evidence" value="ECO:0007669"/>
    <property type="project" value="UniProtKB-EC"/>
</dbReference>
<keyword evidence="1" id="KW-0807">Transducer</keyword>
<accession>A0A2K6WKG1</accession>
<evidence type="ECO:0000313" key="5">
    <source>
        <dbReference type="EnsemblMetazoa" id="OVOC9265.1"/>
    </source>
</evidence>
<dbReference type="PANTHER" id="PTHR10336">
    <property type="entry name" value="PHOSPHOINOSITIDE-SPECIFIC PHOSPHOLIPASE C FAMILY PROTEIN"/>
    <property type="match status" value="1"/>
</dbReference>
<dbReference type="Gene3D" id="1.10.238.10">
    <property type="entry name" value="EF-hand"/>
    <property type="match status" value="2"/>
</dbReference>
<dbReference type="InterPro" id="IPR011992">
    <property type="entry name" value="EF-hand-dom_pair"/>
</dbReference>
<dbReference type="InterPro" id="IPR000008">
    <property type="entry name" value="C2_dom"/>
</dbReference>
<dbReference type="SUPFAM" id="SSF47473">
    <property type="entry name" value="EF-hand"/>
    <property type="match status" value="1"/>
</dbReference>
<dbReference type="Gene3D" id="3.20.20.190">
    <property type="entry name" value="Phosphatidylinositol (PI) phosphodiesterase"/>
    <property type="match status" value="1"/>
</dbReference>
<dbReference type="Pfam" id="PF00387">
    <property type="entry name" value="PI-PLC-Y"/>
    <property type="match status" value="1"/>
</dbReference>
<dbReference type="STRING" id="6282.A0A2K6WKG1"/>
<dbReference type="InterPro" id="IPR017946">
    <property type="entry name" value="PLC-like_Pdiesterase_TIM-brl"/>
</dbReference>
<dbReference type="GO" id="GO:0005886">
    <property type="term" value="C:plasma membrane"/>
    <property type="evidence" value="ECO:0007669"/>
    <property type="project" value="TreeGrafter"/>
</dbReference>
<reference evidence="5" key="2">
    <citation type="submission" date="2018-02" db="UniProtKB">
        <authorList>
            <consortium name="EnsemblMetazoa"/>
        </authorList>
    </citation>
    <scope>IDENTIFICATION</scope>
</reference>
<dbReference type="InterPro" id="IPR001192">
    <property type="entry name" value="PI-PLC_fam"/>
</dbReference>
<sequence>MMRRVKRGKMSQAKSIFLVNGDRKLQYYTSGYSRIIPSRQKTVKIDKLLEVRTGFGTDRLQKAAKRISFRRIVPEENCVSVIVQQQRGKNKRKTIDFVATSLKEKELFVRTLQDIIDKKNAKMRNFNEKQWVIDKFYEADVNRTGKLSFGKIWRLLDEMNLDIDKNYAKALFESAGAEKYNSGWKNAAFLDEKGFLKFFMLLTFHFEESKIMRKYSSQNNATLSANDLKNFLIYEQEFSDIDNNAAASIINEIIIKQGNYRLEKKTNLLGPFGFRTLLRSRWGNILRSGHENIFQNMDQPLSHYYINSSHNTYLIGTQVKGDATIEGYINAIKKGVRLLELDVLDGTYGEPCIGHRGTLVTPIRLKDALLAIKNYAFKYTPYPLILTIENRCNLEQQQVMARNFVEIFGDNIYLIPKNESLIQLPSPNQLKYKYLLRGKAKSITTSKQCVNNFDETTTDSISSFIDSEFSKLLSLHQAKLSNNLYHDIEKHTVNSSVSISETQIRKLMEISEPFTTYTSTHLVKSYPKGLRQDSSNFCPIQSWIFGIQSVALNMQTSGKDLDLNSGLFRINGNCGYVLKPAILIRGLNLPKIAKTVRMKMNILVIRGEYLPKPFSKDGEIIDPYVIVEILGIPADCNKFQTKIINNNGFYPVWNENFKFELRCPEMAMLRLCVNDYDTCSTDDFIGEFSIPVSSIRPGYSSVNLYTGCDRIRSSSAAILIHVDFQQIHF</sequence>
<dbReference type="EC" id="3.1.4.11" evidence="2"/>
<dbReference type="PROSITE" id="PS50004">
    <property type="entry name" value="C2"/>
    <property type="match status" value="1"/>
</dbReference>
<dbReference type="PROSITE" id="PS50007">
    <property type="entry name" value="PIPLC_X_DOMAIN"/>
    <property type="match status" value="1"/>
</dbReference>
<dbReference type="PANTHER" id="PTHR10336:SF209">
    <property type="entry name" value="PHOSPHOINOSITIDE PHOSPHOLIPASE C"/>
    <property type="match status" value="1"/>
</dbReference>
<keyword evidence="6" id="KW-1185">Reference proteome</keyword>
<proteinExistence type="predicted"/>
<dbReference type="GO" id="GO:0016042">
    <property type="term" value="P:lipid catabolic process"/>
    <property type="evidence" value="ECO:0007669"/>
    <property type="project" value="UniProtKB-KW"/>
</dbReference>
<keyword evidence="2" id="KW-0442">Lipid degradation</keyword>